<proteinExistence type="predicted"/>
<sequence>MSSRLASFRGPSTPTSSPARHIQPQSPSSPARQVESTYHRKTRIILQDLRGHTETWDDLVLHDGLKSLRTLVDTRTELDNSLASWPDRRPRDFVVGPKLQIMDSCITSLDLVLQKLDKQFRRMNKEIENLEATLIEAQKIKGVKWTHEEPLWCTWSLAKFVTSMPAILIPYHRSLYLHRQLVERVRSHSTPFEKAKEVVTKWAEQPFLVDDGWEAAWEDLCDVEVDRWDKS</sequence>
<protein>
    <submittedName>
        <fullName evidence="3">Uncharacterized protein</fullName>
    </submittedName>
</protein>
<feature type="compositionally biased region" description="Polar residues" evidence="2">
    <location>
        <begin position="1"/>
        <end position="36"/>
    </location>
</feature>
<keyword evidence="4" id="KW-1185">Reference proteome</keyword>
<evidence type="ECO:0000256" key="1">
    <source>
        <dbReference type="SAM" id="Coils"/>
    </source>
</evidence>
<dbReference type="AlphaFoldDB" id="A0A8H5BMD7"/>
<feature type="region of interest" description="Disordered" evidence="2">
    <location>
        <begin position="1"/>
        <end position="37"/>
    </location>
</feature>
<feature type="coiled-coil region" evidence="1">
    <location>
        <begin position="113"/>
        <end position="140"/>
    </location>
</feature>
<evidence type="ECO:0000256" key="2">
    <source>
        <dbReference type="SAM" id="MobiDB-lite"/>
    </source>
</evidence>
<dbReference type="Proteomes" id="UP000541558">
    <property type="component" value="Unassembled WGS sequence"/>
</dbReference>
<accession>A0A8H5BMD7</accession>
<evidence type="ECO:0000313" key="3">
    <source>
        <dbReference type="EMBL" id="KAF5324802.1"/>
    </source>
</evidence>
<dbReference type="OrthoDB" id="17066at2759"/>
<name>A0A8H5BMD7_9AGAR</name>
<organism evidence="3 4">
    <name type="scientific">Ephemerocybe angulata</name>
    <dbReference type="NCBI Taxonomy" id="980116"/>
    <lineage>
        <taxon>Eukaryota</taxon>
        <taxon>Fungi</taxon>
        <taxon>Dikarya</taxon>
        <taxon>Basidiomycota</taxon>
        <taxon>Agaricomycotina</taxon>
        <taxon>Agaricomycetes</taxon>
        <taxon>Agaricomycetidae</taxon>
        <taxon>Agaricales</taxon>
        <taxon>Agaricineae</taxon>
        <taxon>Psathyrellaceae</taxon>
        <taxon>Ephemerocybe</taxon>
    </lineage>
</organism>
<comment type="caution">
    <text evidence="3">The sequence shown here is derived from an EMBL/GenBank/DDBJ whole genome shotgun (WGS) entry which is preliminary data.</text>
</comment>
<keyword evidence="1" id="KW-0175">Coiled coil</keyword>
<dbReference type="EMBL" id="JAACJK010000164">
    <property type="protein sequence ID" value="KAF5324802.1"/>
    <property type="molecule type" value="Genomic_DNA"/>
</dbReference>
<reference evidence="3 4" key="1">
    <citation type="journal article" date="2020" name="ISME J.">
        <title>Uncovering the hidden diversity of litter-decomposition mechanisms in mushroom-forming fungi.</title>
        <authorList>
            <person name="Floudas D."/>
            <person name="Bentzer J."/>
            <person name="Ahren D."/>
            <person name="Johansson T."/>
            <person name="Persson P."/>
            <person name="Tunlid A."/>
        </authorList>
    </citation>
    <scope>NUCLEOTIDE SEQUENCE [LARGE SCALE GENOMIC DNA]</scope>
    <source>
        <strain evidence="3 4">CBS 175.51</strain>
    </source>
</reference>
<gene>
    <name evidence="3" type="ORF">D9611_004505</name>
</gene>
<evidence type="ECO:0000313" key="4">
    <source>
        <dbReference type="Proteomes" id="UP000541558"/>
    </source>
</evidence>